<dbReference type="Gene3D" id="3.40.50.300">
    <property type="entry name" value="P-loop containing nucleotide triphosphate hydrolases"/>
    <property type="match status" value="1"/>
</dbReference>
<dbReference type="Proteomes" id="UP001138751">
    <property type="component" value="Unassembled WGS sequence"/>
</dbReference>
<proteinExistence type="predicted"/>
<gene>
    <name evidence="1" type="ORF">GXW76_19490</name>
</gene>
<dbReference type="AlphaFoldDB" id="A0A9X9X1T7"/>
<name>A0A9X9X1T7_9PROT</name>
<sequence>MWETLGFSKNPYDANPLKPTKDDVDLLIGRVEDGIKFGTIIESANRGTILISGLPGVGKTSFFNVQQYLMESGEAAFGKKIISARSLCSIQTGDKSIDIALRVLHNTCRNIAEFCKSRSFAIPGKAYEIFEWLNGKRGGGFNFSLSIAGFGGGGGKQVQLPAPKDSSFEVLQIILSSIVEEAVTLLDIDGIFIALDNAENLDDEGISAILMSFRDTFFTIENIWWIVIGQTGLSSLIQVLDPRVAERMTGGIELTPITADELHTAIDRRVERFHQAEKGKAPLTQDVHDFLYESSLGEIRFVFKYASSICTEFVSQARSAIMKQIGSLDKLGGTAIRTRIDTLIGSVLVNNQIPSNHSMDIVRKIISEEINNLGLRHKERDVLKRIGENGTATQSEFKLYGLNSGQDFSSNYLSKFHKQHLLAKSQEGRRVHYSLRGIAAIAGRFNLFDGASKA</sequence>
<dbReference type="InterPro" id="IPR027417">
    <property type="entry name" value="P-loop_NTPase"/>
</dbReference>
<reference evidence="1" key="1">
    <citation type="submission" date="2020-01" db="EMBL/GenBank/DDBJ databases">
        <authorList>
            <person name="Rat A."/>
        </authorList>
    </citation>
    <scope>NUCLEOTIDE SEQUENCE</scope>
    <source>
        <strain evidence="1">LMG 31231</strain>
    </source>
</reference>
<evidence type="ECO:0000313" key="1">
    <source>
        <dbReference type="EMBL" id="MBR0673366.1"/>
    </source>
</evidence>
<dbReference type="EMBL" id="JAAEDM010000068">
    <property type="protein sequence ID" value="MBR0673366.1"/>
    <property type="molecule type" value="Genomic_DNA"/>
</dbReference>
<protein>
    <submittedName>
        <fullName evidence="1">Uncharacterized protein</fullName>
    </submittedName>
</protein>
<comment type="caution">
    <text evidence="1">The sequence shown here is derived from an EMBL/GenBank/DDBJ whole genome shotgun (WGS) entry which is preliminary data.</text>
</comment>
<evidence type="ECO:0000313" key="2">
    <source>
        <dbReference type="Proteomes" id="UP001138751"/>
    </source>
</evidence>
<accession>A0A9X9X1T7</accession>
<keyword evidence="2" id="KW-1185">Reference proteome</keyword>
<reference evidence="1" key="2">
    <citation type="journal article" date="2021" name="Syst. Appl. Microbiol.">
        <title>Roseomonas hellenica sp. nov., isolated from roots of wild-growing Alkanna tinctoria.</title>
        <authorList>
            <person name="Rat A."/>
            <person name="Naranjo H.D."/>
            <person name="Lebbe L."/>
            <person name="Cnockaert M."/>
            <person name="Krigas N."/>
            <person name="Grigoriadou K."/>
            <person name="Maloupa E."/>
            <person name="Willems A."/>
        </authorList>
    </citation>
    <scope>NUCLEOTIDE SEQUENCE</scope>
    <source>
        <strain evidence="1">LMG 31231</strain>
    </source>
</reference>
<dbReference type="SUPFAM" id="SSF52540">
    <property type="entry name" value="P-loop containing nucleoside triphosphate hydrolases"/>
    <property type="match status" value="1"/>
</dbReference>
<organism evidence="1 2">
    <name type="scientific">Neoroseomonas soli</name>
    <dbReference type="NCBI Taxonomy" id="1081025"/>
    <lineage>
        <taxon>Bacteria</taxon>
        <taxon>Pseudomonadati</taxon>
        <taxon>Pseudomonadota</taxon>
        <taxon>Alphaproteobacteria</taxon>
        <taxon>Acetobacterales</taxon>
        <taxon>Acetobacteraceae</taxon>
        <taxon>Neoroseomonas</taxon>
    </lineage>
</organism>
<dbReference type="RefSeq" id="WP_211863775.1">
    <property type="nucleotide sequence ID" value="NZ_JAAEDM010000068.1"/>
</dbReference>